<dbReference type="EMBL" id="CP073809">
    <property type="protein sequence ID" value="UTH13877.1"/>
    <property type="molecule type" value="Genomic_DNA"/>
</dbReference>
<evidence type="ECO:0000313" key="5">
    <source>
        <dbReference type="EMBL" id="UTH13877.1"/>
    </source>
</evidence>
<dbReference type="SUPFAM" id="SSF46689">
    <property type="entry name" value="Homeodomain-like"/>
    <property type="match status" value="2"/>
</dbReference>
<feature type="domain" description="HTH araC/xylS-type" evidence="4">
    <location>
        <begin position="7"/>
        <end position="105"/>
    </location>
</feature>
<organism evidence="5 6">
    <name type="scientific">Macrococcus equipercicus</name>
    <dbReference type="NCBI Taxonomy" id="69967"/>
    <lineage>
        <taxon>Bacteria</taxon>
        <taxon>Bacillati</taxon>
        <taxon>Bacillota</taxon>
        <taxon>Bacilli</taxon>
        <taxon>Bacillales</taxon>
        <taxon>Staphylococcaceae</taxon>
        <taxon>Macrococcus</taxon>
    </lineage>
</organism>
<evidence type="ECO:0000313" key="6">
    <source>
        <dbReference type="Proteomes" id="UP001057381"/>
    </source>
</evidence>
<sequence>MNHKDINRIIEIVEQNLLENFSLNEYARLTGYSKFHLIRSFKAATGYTLYEYIAQRRIALAAEYLLYSDITLIDLAITLNFQSQEAFTRRFKEIYGMPPGKYRRLIGALMEEEAILMNSEIKGWIVSGTTPHLYKITTDKKVFHKGKQSALIHGTGGDKDYNDNTFGTIMQSISAEQYIGKRIRFSAFIKTEEAGKVGLWARIDDQKSDILQFDNMMERAITGTTHWNHYSVVLEVTEAAESIHFGVLLVGQGKVWIDQFSVEEVDNSVPSTDTLKNKDSLPKVPVNLEFEEVQQ</sequence>
<name>A0A9Q9BVF7_9STAP</name>
<protein>
    <submittedName>
        <fullName evidence="5">Helix-turn-helix transcriptional regulator</fullName>
    </submittedName>
</protein>
<dbReference type="PROSITE" id="PS01124">
    <property type="entry name" value="HTH_ARAC_FAMILY_2"/>
    <property type="match status" value="1"/>
</dbReference>
<keyword evidence="3" id="KW-0804">Transcription</keyword>
<dbReference type="InterPro" id="IPR018060">
    <property type="entry name" value="HTH_AraC"/>
</dbReference>
<dbReference type="GO" id="GO:0003700">
    <property type="term" value="F:DNA-binding transcription factor activity"/>
    <property type="evidence" value="ECO:0007669"/>
    <property type="project" value="InterPro"/>
</dbReference>
<dbReference type="GO" id="GO:0043565">
    <property type="term" value="F:sequence-specific DNA binding"/>
    <property type="evidence" value="ECO:0007669"/>
    <property type="project" value="InterPro"/>
</dbReference>
<dbReference type="Gene3D" id="2.60.120.260">
    <property type="entry name" value="Galactose-binding domain-like"/>
    <property type="match status" value="1"/>
</dbReference>
<dbReference type="Gene3D" id="1.10.10.60">
    <property type="entry name" value="Homeodomain-like"/>
    <property type="match status" value="2"/>
</dbReference>
<evidence type="ECO:0000256" key="3">
    <source>
        <dbReference type="ARBA" id="ARBA00023163"/>
    </source>
</evidence>
<dbReference type="PROSITE" id="PS00041">
    <property type="entry name" value="HTH_ARAC_FAMILY_1"/>
    <property type="match status" value="1"/>
</dbReference>
<dbReference type="AlphaFoldDB" id="A0A9Q9BVF7"/>
<evidence type="ECO:0000256" key="1">
    <source>
        <dbReference type="ARBA" id="ARBA00023015"/>
    </source>
</evidence>
<dbReference type="KEGG" id="mequ:KFV11_00430"/>
<keyword evidence="2" id="KW-0238">DNA-binding</keyword>
<evidence type="ECO:0000259" key="4">
    <source>
        <dbReference type="PROSITE" id="PS01124"/>
    </source>
</evidence>
<dbReference type="Proteomes" id="UP001057381">
    <property type="component" value="Chromosome"/>
</dbReference>
<dbReference type="Pfam" id="PF12833">
    <property type="entry name" value="HTH_18"/>
    <property type="match status" value="1"/>
</dbReference>
<dbReference type="PANTHER" id="PTHR47504">
    <property type="entry name" value="RIGHT ORIGIN-BINDING PROTEIN"/>
    <property type="match status" value="1"/>
</dbReference>
<dbReference type="RefSeq" id="WP_254250020.1">
    <property type="nucleotide sequence ID" value="NZ_CP073809.1"/>
</dbReference>
<proteinExistence type="predicted"/>
<reference evidence="5" key="1">
    <citation type="submission" date="2021-04" db="EMBL/GenBank/DDBJ databases">
        <title>Complete Genome Sequences of Macrococcus spp. from dog and cattle.</title>
        <authorList>
            <person name="Schwendener S."/>
            <person name="Perreten V."/>
        </authorList>
    </citation>
    <scope>NUCLEOTIDE SEQUENCE</scope>
    <source>
        <strain evidence="5">Epi0143-OL</strain>
    </source>
</reference>
<dbReference type="InterPro" id="IPR018062">
    <property type="entry name" value="HTH_AraC-typ_CS"/>
</dbReference>
<dbReference type="InterPro" id="IPR050959">
    <property type="entry name" value="MarA-like"/>
</dbReference>
<gene>
    <name evidence="5" type="ORF">KFV11_00430</name>
</gene>
<keyword evidence="1" id="KW-0805">Transcription regulation</keyword>
<evidence type="ECO:0000256" key="2">
    <source>
        <dbReference type="ARBA" id="ARBA00023125"/>
    </source>
</evidence>
<dbReference type="InterPro" id="IPR009057">
    <property type="entry name" value="Homeodomain-like_sf"/>
</dbReference>
<accession>A0A9Q9BVF7</accession>
<dbReference type="PANTHER" id="PTHR47504:SF6">
    <property type="entry name" value="ARAC-FAMILY TRANSCRIPTIONAL REGULATOR"/>
    <property type="match status" value="1"/>
</dbReference>
<dbReference type="SMART" id="SM00342">
    <property type="entry name" value="HTH_ARAC"/>
    <property type="match status" value="1"/>
</dbReference>